<keyword evidence="2" id="KW-0472">Membrane</keyword>
<evidence type="ECO:0000313" key="4">
    <source>
        <dbReference type="EMBL" id="KAJ4439560.1"/>
    </source>
</evidence>
<dbReference type="InterPro" id="IPR000101">
    <property type="entry name" value="GGT_peptidase"/>
</dbReference>
<dbReference type="InterPro" id="IPR000477">
    <property type="entry name" value="RT_dom"/>
</dbReference>
<evidence type="ECO:0000259" key="3">
    <source>
        <dbReference type="Pfam" id="PF00078"/>
    </source>
</evidence>
<dbReference type="Gene3D" id="3.60.20.40">
    <property type="match status" value="1"/>
</dbReference>
<reference evidence="4 5" key="1">
    <citation type="journal article" date="2022" name="Allergy">
        <title>Genome assembly and annotation of Periplaneta americana reveal a comprehensive cockroach allergen profile.</title>
        <authorList>
            <person name="Wang L."/>
            <person name="Xiong Q."/>
            <person name="Saelim N."/>
            <person name="Wang L."/>
            <person name="Nong W."/>
            <person name="Wan A.T."/>
            <person name="Shi M."/>
            <person name="Liu X."/>
            <person name="Cao Q."/>
            <person name="Hui J.H.L."/>
            <person name="Sookrung N."/>
            <person name="Leung T.F."/>
            <person name="Tungtrongchitr A."/>
            <person name="Tsui S.K.W."/>
        </authorList>
    </citation>
    <scope>NUCLEOTIDE SEQUENCE [LARGE SCALE GENOMIC DNA]</scope>
    <source>
        <strain evidence="4">PWHHKU_190912</strain>
    </source>
</reference>
<evidence type="ECO:0000256" key="2">
    <source>
        <dbReference type="SAM" id="Phobius"/>
    </source>
</evidence>
<protein>
    <recommendedName>
        <fullName evidence="3">Reverse transcriptase domain-containing protein</fullName>
    </recommendedName>
</protein>
<sequence length="1007" mass="112898">MWKDYEKDEDHYKNKDHDNDSKDHDKDNKNHDKDHDMNNDVDHSKNHGMNHGACSGLCYSPCFCHDPCCLCDFKIILFSHLASDFCVIWTGISRKTVVFVGVVAIICAVAIGLGLYFGLRDNDESSERQEPYSPPSVPDSELGVYWNAAVATNGYPCAIIGRDILMKNGSAVEATIATLFCEGVVCLQSMGLGGGFLMTIYKRDTGRAEVLNARETAPIAANKTMFKGNSTLSMFEYAIRKVQDNREGLELNGLHQLLVYADDVNMLGENPQTIRENTGILLEASKEIGLEVNPEKTKYMIMSRDENIVRNGNIKIENLSFEEVEKFKYLGATSAVKNLKVRIYKTVILPVVLYDCKTWTLTLREEHRLRVFEKKVLRKIFGAKRDEVTGERRKLHNTELHALYSSPDIIRSIKSRRLRWAGHVARMGESRNSYRVLVGRPEGKKPLGRPRRRWEDNIKMDLREVGYDDREWINLAQDRDQWRAYVRAGKNLRQNFFHVTGGLSVAVPGELLGYWEAYQRYKSGNVEWSELVQPTIDLCREGITVSAYLESKLKESEEDIKRSPTLSLLSKNLKVRIYKTVIVPVVLCGCETWTLTLREEQRLRVFENKVLRKIFGANRDEVTGEWRKLHNTELHALYSSPDIIRNIKSRRLGWAGHVARMGESRNAYRIEILINPATKTVWKEGDKFKRLKLADTLEIIRDGGASVLYNGTLTDRFVKDIQDLGGIITIEDMNEYRVKWSEPIEATLTNNIKMYTVPPPGSGALLALALNILEDVMPAKDNVTTYQRITEAFKYTYGKRTQLGDPDFVPISQGCSGGGAERSVAPALCSKVERSSGTMFEGGAELRHCVRRWSGAPALCSKLIKQITSEAYAAEIRKNLSDCTTWQNASHYGGDFVFSEDHGTAHISVLAPNGDAVSVTSTVNQLFGSMARSLSTGIILNDEMDDFSAPNITNGFGLPPSPSNYIEPGKRPMSSMVPAIFVDGDGEVQLVTGGSGGTKITSATALV</sequence>
<accession>A0ABQ8T1J1</accession>
<dbReference type="Pfam" id="PF00078">
    <property type="entry name" value="RVT_1"/>
    <property type="match status" value="1"/>
</dbReference>
<dbReference type="Proteomes" id="UP001148838">
    <property type="component" value="Unassembled WGS sequence"/>
</dbReference>
<comment type="caution">
    <text evidence="4">The sequence shown here is derived from an EMBL/GenBank/DDBJ whole genome shotgun (WGS) entry which is preliminary data.</text>
</comment>
<feature type="domain" description="Reverse transcriptase" evidence="3">
    <location>
        <begin position="254"/>
        <end position="333"/>
    </location>
</feature>
<dbReference type="PANTHER" id="PTHR11686">
    <property type="entry name" value="GAMMA GLUTAMYL TRANSPEPTIDASE"/>
    <property type="match status" value="1"/>
</dbReference>
<dbReference type="Gene3D" id="1.10.246.130">
    <property type="match status" value="1"/>
</dbReference>
<dbReference type="SUPFAM" id="SSF56235">
    <property type="entry name" value="N-terminal nucleophile aminohydrolases (Ntn hydrolases)"/>
    <property type="match status" value="3"/>
</dbReference>
<dbReference type="InterPro" id="IPR043138">
    <property type="entry name" value="GGT_lsub"/>
</dbReference>
<keyword evidence="5" id="KW-1185">Reference proteome</keyword>
<proteinExistence type="predicted"/>
<dbReference type="PANTHER" id="PTHR11686:SF9">
    <property type="entry name" value="RE13973P"/>
    <property type="match status" value="1"/>
</dbReference>
<keyword evidence="2" id="KW-1133">Transmembrane helix</keyword>
<keyword evidence="2" id="KW-0812">Transmembrane</keyword>
<feature type="region of interest" description="Disordered" evidence="1">
    <location>
        <begin position="1"/>
        <end position="42"/>
    </location>
</feature>
<feature type="transmembrane region" description="Helical" evidence="2">
    <location>
        <begin position="97"/>
        <end position="119"/>
    </location>
</feature>
<dbReference type="Pfam" id="PF01019">
    <property type="entry name" value="G_glu_transpept"/>
    <property type="match status" value="4"/>
</dbReference>
<organism evidence="4 5">
    <name type="scientific">Periplaneta americana</name>
    <name type="common">American cockroach</name>
    <name type="synonym">Blatta americana</name>
    <dbReference type="NCBI Taxonomy" id="6978"/>
    <lineage>
        <taxon>Eukaryota</taxon>
        <taxon>Metazoa</taxon>
        <taxon>Ecdysozoa</taxon>
        <taxon>Arthropoda</taxon>
        <taxon>Hexapoda</taxon>
        <taxon>Insecta</taxon>
        <taxon>Pterygota</taxon>
        <taxon>Neoptera</taxon>
        <taxon>Polyneoptera</taxon>
        <taxon>Dictyoptera</taxon>
        <taxon>Blattodea</taxon>
        <taxon>Blattoidea</taxon>
        <taxon>Blattidae</taxon>
        <taxon>Blattinae</taxon>
        <taxon>Periplaneta</taxon>
    </lineage>
</organism>
<gene>
    <name evidence="4" type="ORF">ANN_07687</name>
</gene>
<name>A0ABQ8T1J1_PERAM</name>
<dbReference type="EMBL" id="JAJSOF020000017">
    <property type="protein sequence ID" value="KAJ4439560.1"/>
    <property type="molecule type" value="Genomic_DNA"/>
</dbReference>
<evidence type="ECO:0000256" key="1">
    <source>
        <dbReference type="SAM" id="MobiDB-lite"/>
    </source>
</evidence>
<dbReference type="InterPro" id="IPR029055">
    <property type="entry name" value="Ntn_hydrolases_N"/>
</dbReference>
<dbReference type="InterPro" id="IPR043137">
    <property type="entry name" value="GGT_ssub_C"/>
</dbReference>
<evidence type="ECO:0000313" key="5">
    <source>
        <dbReference type="Proteomes" id="UP001148838"/>
    </source>
</evidence>